<reference evidence="3" key="1">
    <citation type="journal article" date="2019" name="Sci. Rep.">
        <title>Draft genome of Tanacetum cinerariifolium, the natural source of mosquito coil.</title>
        <authorList>
            <person name="Yamashiro T."/>
            <person name="Shiraishi A."/>
            <person name="Satake H."/>
            <person name="Nakayama K."/>
        </authorList>
    </citation>
    <scope>NUCLEOTIDE SEQUENCE</scope>
</reference>
<feature type="domain" description="Reverse transcriptase Ty1/copia-type" evidence="2">
    <location>
        <begin position="463"/>
        <end position="692"/>
    </location>
</feature>
<comment type="caution">
    <text evidence="3">The sequence shown here is derived from an EMBL/GenBank/DDBJ whole genome shotgun (WGS) entry which is preliminary data.</text>
</comment>
<organism evidence="3">
    <name type="scientific">Tanacetum cinerariifolium</name>
    <name type="common">Dalmatian daisy</name>
    <name type="synonym">Chrysanthemum cinerariifolium</name>
    <dbReference type="NCBI Taxonomy" id="118510"/>
    <lineage>
        <taxon>Eukaryota</taxon>
        <taxon>Viridiplantae</taxon>
        <taxon>Streptophyta</taxon>
        <taxon>Embryophyta</taxon>
        <taxon>Tracheophyta</taxon>
        <taxon>Spermatophyta</taxon>
        <taxon>Magnoliopsida</taxon>
        <taxon>eudicotyledons</taxon>
        <taxon>Gunneridae</taxon>
        <taxon>Pentapetalae</taxon>
        <taxon>asterids</taxon>
        <taxon>campanulids</taxon>
        <taxon>Asterales</taxon>
        <taxon>Asteraceae</taxon>
        <taxon>Asteroideae</taxon>
        <taxon>Anthemideae</taxon>
        <taxon>Anthemidinae</taxon>
        <taxon>Tanacetum</taxon>
    </lineage>
</organism>
<feature type="region of interest" description="Disordered" evidence="1">
    <location>
        <begin position="801"/>
        <end position="846"/>
    </location>
</feature>
<evidence type="ECO:0000259" key="2">
    <source>
        <dbReference type="Pfam" id="PF07727"/>
    </source>
</evidence>
<feature type="compositionally biased region" description="Polar residues" evidence="1">
    <location>
        <begin position="809"/>
        <end position="820"/>
    </location>
</feature>
<gene>
    <name evidence="3" type="ORF">Tci_011476</name>
</gene>
<dbReference type="InterPro" id="IPR036875">
    <property type="entry name" value="Znf_CCHC_sf"/>
</dbReference>
<dbReference type="PANTHER" id="PTHR11439">
    <property type="entry name" value="GAG-POL-RELATED RETROTRANSPOSON"/>
    <property type="match status" value="1"/>
</dbReference>
<name>A0A6L2JR12_TANCI</name>
<dbReference type="PANTHER" id="PTHR11439:SF483">
    <property type="entry name" value="PEPTIDE SYNTHASE GLIP-LIKE, PUTATIVE (AFU_ORTHOLOGUE AFUA_3G12920)-RELATED"/>
    <property type="match status" value="1"/>
</dbReference>
<dbReference type="Pfam" id="PF07727">
    <property type="entry name" value="RVT_2"/>
    <property type="match status" value="1"/>
</dbReference>
<dbReference type="InterPro" id="IPR013103">
    <property type="entry name" value="RVT_2"/>
</dbReference>
<dbReference type="SUPFAM" id="SSF56672">
    <property type="entry name" value="DNA/RNA polymerases"/>
    <property type="match status" value="1"/>
</dbReference>
<evidence type="ECO:0000256" key="1">
    <source>
        <dbReference type="SAM" id="MobiDB-lite"/>
    </source>
</evidence>
<proteinExistence type="predicted"/>
<dbReference type="GO" id="GO:0008270">
    <property type="term" value="F:zinc ion binding"/>
    <property type="evidence" value="ECO:0007669"/>
    <property type="project" value="InterPro"/>
</dbReference>
<dbReference type="SUPFAM" id="SSF57756">
    <property type="entry name" value="Retrovirus zinc finger-like domains"/>
    <property type="match status" value="1"/>
</dbReference>
<dbReference type="GO" id="GO:0003676">
    <property type="term" value="F:nucleic acid binding"/>
    <property type="evidence" value="ECO:0007669"/>
    <property type="project" value="InterPro"/>
</dbReference>
<evidence type="ECO:0000313" key="3">
    <source>
        <dbReference type="EMBL" id="GEU39498.1"/>
    </source>
</evidence>
<dbReference type="AlphaFoldDB" id="A0A6L2JR12"/>
<feature type="region of interest" description="Disordered" evidence="1">
    <location>
        <begin position="337"/>
        <end position="371"/>
    </location>
</feature>
<feature type="compositionally biased region" description="Basic and acidic residues" evidence="1">
    <location>
        <begin position="359"/>
        <end position="371"/>
    </location>
</feature>
<accession>A0A6L2JR12</accession>
<dbReference type="EMBL" id="BKCJ010001181">
    <property type="protein sequence ID" value="GEU39498.1"/>
    <property type="molecule type" value="Genomic_DNA"/>
</dbReference>
<protein>
    <submittedName>
        <fullName evidence="3">Copia protein</fullName>
    </submittedName>
</protein>
<dbReference type="InterPro" id="IPR043502">
    <property type="entry name" value="DNA/RNA_pol_sf"/>
</dbReference>
<sequence length="950" mass="108290">MHFDIKLDAIKRQLRLAEKRVNAAEVIKAVRVKVNTANIDNLSDVVICAFLDSQPSSPQLVNEDLEQIYSDDLEEMHLKWQMAMLTMRAERFLKNTRRKLNLNGNETIAFDKTKVECFNCQKRGHFAREYRAPKTQDNKNKESIRRNMPVETTNTSTLVSCDGLGVPPPHTGLFMPPKLDLSYIGLEEFTSEPTVETLNAKTSEDVPKLMLLGKKFKSSSAVNTARPVNTAHPKTAMNDVKPRPKAVLNVIKGNKVYAVKASAGWVWKPKIKILDHVSRHNSASITLKKYDYIDAQNRSKSVMAWVPKRYYEEIDGGYVAFGGKPKGGKITGKELKSSEDAGFKPSNDVGKNVNGVPRQENKCNHQEEKDSVNRTNRVNVVSLTVNAASNEVNDVSRKSSIEFPDDLNMLELEDISIFEDSNEDGFDADADLNNLESTFQVSPIPITRIHKDHPLEQAIRDLAIGSKWVFWNKLDEREIVIRNKERMVAQGHTQEEGIDYDEVFAPVLRIEAIRLFLAYASFKDFVVYQMDVKSAFLYEKIKEDIYVCQPLGFEDPDFPDKVYKVEKVLYGLHQAPRAWYETFSTNLLDNGFQRGKTDKTLFIKRHKGDIILVQVYIDDIIFCSTKKELCTSFVKLIHDKFQMSSMRELTFSFGLQVKQKEDGIFFSQDKYVAEILKKFRFFKVKTASTPMETQNPLLKDKDGEEVDVHIYRSMIGSLMYLTSSRPDIMFACKKQIVFANSTTEAEYVDASNKQLDELPTHKEKYDVSFHTKKVFDNIKRIGKGFSGKKTPLFPIMVGPNQVQMGEGSAQPTDTQYTPTFNMPPLKPKKTQEPRQPKRKTTKVPQPSGSIKIVIDEAVHKEMVIVWVKSSSDDEALDKEDTSKLERIDEIDADEDIALVSTHDDMVQDEGIEDVVVDFRHPFSLVISRLMLFQFTSLPYLSLYSPPPTQF</sequence>